<name>A0ABP8KGF5_9ACTN</name>
<accession>A0ABP8KGF5</accession>
<evidence type="ECO:0000313" key="2">
    <source>
        <dbReference type="EMBL" id="GAA4406610.1"/>
    </source>
</evidence>
<protein>
    <recommendedName>
        <fullName evidence="1">DUF6802 domain-containing protein</fullName>
    </recommendedName>
</protein>
<reference evidence="3" key="1">
    <citation type="journal article" date="2019" name="Int. J. Syst. Evol. Microbiol.">
        <title>The Global Catalogue of Microorganisms (GCM) 10K type strain sequencing project: providing services to taxonomists for standard genome sequencing and annotation.</title>
        <authorList>
            <consortium name="The Broad Institute Genomics Platform"/>
            <consortium name="The Broad Institute Genome Sequencing Center for Infectious Disease"/>
            <person name="Wu L."/>
            <person name="Ma J."/>
        </authorList>
    </citation>
    <scope>NUCLEOTIDE SEQUENCE [LARGE SCALE GENOMIC DNA]</scope>
    <source>
        <strain evidence="3">JCM 17688</strain>
    </source>
</reference>
<dbReference type="Proteomes" id="UP001500635">
    <property type="component" value="Unassembled WGS sequence"/>
</dbReference>
<feature type="domain" description="DUF6802" evidence="1">
    <location>
        <begin position="67"/>
        <end position="130"/>
    </location>
</feature>
<evidence type="ECO:0000259" key="1">
    <source>
        <dbReference type="Pfam" id="PF20615"/>
    </source>
</evidence>
<gene>
    <name evidence="2" type="ORF">GCM10023147_50290</name>
</gene>
<keyword evidence="3" id="KW-1185">Reference proteome</keyword>
<evidence type="ECO:0000313" key="3">
    <source>
        <dbReference type="Proteomes" id="UP001500635"/>
    </source>
</evidence>
<organism evidence="2 3">
    <name type="scientific">Tsukamurella soli</name>
    <dbReference type="NCBI Taxonomy" id="644556"/>
    <lineage>
        <taxon>Bacteria</taxon>
        <taxon>Bacillati</taxon>
        <taxon>Actinomycetota</taxon>
        <taxon>Actinomycetes</taxon>
        <taxon>Mycobacteriales</taxon>
        <taxon>Tsukamurellaceae</taxon>
        <taxon>Tsukamurella</taxon>
    </lineage>
</organism>
<comment type="caution">
    <text evidence="2">The sequence shown here is derived from an EMBL/GenBank/DDBJ whole genome shotgun (WGS) entry which is preliminary data.</text>
</comment>
<dbReference type="EMBL" id="BAABFR010000159">
    <property type="protein sequence ID" value="GAA4406610.1"/>
    <property type="molecule type" value="Genomic_DNA"/>
</dbReference>
<proteinExistence type="predicted"/>
<dbReference type="InterPro" id="IPR046543">
    <property type="entry name" value="DUF6802"/>
</dbReference>
<sequence length="131" mass="13377">MRPIDVSDGFGAFPADPFGTGGDPFGADLFADALFVDADAASGPGGDGLWVSVGEGWFDVGAAGGDGVVDADGDGRCDTATVTSVDGLAVFSDLDADGVADVYHHVHTDGRFETWTYDAAEGWSLLDRGDL</sequence>
<dbReference type="Pfam" id="PF20615">
    <property type="entry name" value="DUF6802"/>
    <property type="match status" value="1"/>
</dbReference>